<keyword evidence="1" id="KW-1133">Transmembrane helix</keyword>
<feature type="transmembrane region" description="Helical" evidence="1">
    <location>
        <begin position="151"/>
        <end position="172"/>
    </location>
</feature>
<dbReference type="PANTHER" id="PTHR45228:SF5">
    <property type="entry name" value="CYCLIC DI-GMP PHOSPHODIESTERASE VC_1348-RELATED"/>
    <property type="match status" value="1"/>
</dbReference>
<organism evidence="3 4">
    <name type="scientific">Polynucleobacter kasalickyi</name>
    <dbReference type="NCBI Taxonomy" id="1938817"/>
    <lineage>
        <taxon>Bacteria</taxon>
        <taxon>Pseudomonadati</taxon>
        <taxon>Pseudomonadota</taxon>
        <taxon>Betaproteobacteria</taxon>
        <taxon>Burkholderiales</taxon>
        <taxon>Burkholderiaceae</taxon>
        <taxon>Polynucleobacter</taxon>
    </lineage>
</organism>
<feature type="domain" description="HD-GYP" evidence="2">
    <location>
        <begin position="238"/>
        <end position="449"/>
    </location>
</feature>
<dbReference type="InterPro" id="IPR037522">
    <property type="entry name" value="HD_GYP_dom"/>
</dbReference>
<evidence type="ECO:0000256" key="1">
    <source>
        <dbReference type="SAM" id="Phobius"/>
    </source>
</evidence>
<feature type="transmembrane region" description="Helical" evidence="1">
    <location>
        <begin position="95"/>
        <end position="115"/>
    </location>
</feature>
<evidence type="ECO:0000259" key="2">
    <source>
        <dbReference type="PROSITE" id="PS51832"/>
    </source>
</evidence>
<proteinExistence type="predicted"/>
<feature type="transmembrane region" description="Helical" evidence="1">
    <location>
        <begin position="6"/>
        <end position="26"/>
    </location>
</feature>
<name>A0A1W1ZFI0_9BURK</name>
<feature type="transmembrane region" description="Helical" evidence="1">
    <location>
        <begin position="192"/>
        <end position="212"/>
    </location>
</feature>
<sequence>MQQTNELFFIVISVIMWGLAIGGKSFIQFKKIFYSSEYWYLGLLCTASSFTLFSIASSVNLGLLILANTFLLAGYIFVAAYYRSQRTPLTFQFKLSILLTIFFIGVVMVCLMQWGSFINRVSFVSTLGIIFFIWQITELQINRRQNIPFSIFLDITIVLELLLTVLRLYLIYSVDPPKTLHIYQEHFLPGTVRSVLFGCIVLSYVAIINFKIERLGFENSRIRDEINAIKLDAAKKLLEQSEINFLTSLNALAKARDNETGNHIIRTQNYVKTLALRIRNDKNHVESLSDHHINMMFRAAPLHDIGKVGIPDRILLKNGSLTEEEWAVMKTHTLIGESILKAADDEINDDCNLFSIAIAIAGGHHEKWDGSGYPRGLSGESIPLEARIMALADMYDALVSKRIYKKAWTHEEARKEIMSKRSIHLDPLVVDAFIAEEDVFKEIAIKYDDG</sequence>
<dbReference type="Proteomes" id="UP000192708">
    <property type="component" value="Unassembled WGS sequence"/>
</dbReference>
<feature type="transmembrane region" description="Helical" evidence="1">
    <location>
        <begin position="62"/>
        <end position="83"/>
    </location>
</feature>
<dbReference type="GO" id="GO:0008081">
    <property type="term" value="F:phosphoric diester hydrolase activity"/>
    <property type="evidence" value="ECO:0007669"/>
    <property type="project" value="UniProtKB-ARBA"/>
</dbReference>
<dbReference type="Pfam" id="PF13487">
    <property type="entry name" value="HD_5"/>
    <property type="match status" value="1"/>
</dbReference>
<dbReference type="EMBL" id="FWXJ01000005">
    <property type="protein sequence ID" value="SMC47147.1"/>
    <property type="molecule type" value="Genomic_DNA"/>
</dbReference>
<evidence type="ECO:0000313" key="4">
    <source>
        <dbReference type="Proteomes" id="UP000192708"/>
    </source>
</evidence>
<dbReference type="PROSITE" id="PS51832">
    <property type="entry name" value="HD_GYP"/>
    <property type="match status" value="1"/>
</dbReference>
<dbReference type="RefSeq" id="WP_084283244.1">
    <property type="nucleotide sequence ID" value="NZ_FWXJ01000005.1"/>
</dbReference>
<keyword evidence="4" id="KW-1185">Reference proteome</keyword>
<dbReference type="SMART" id="SM00471">
    <property type="entry name" value="HDc"/>
    <property type="match status" value="1"/>
</dbReference>
<dbReference type="Gene3D" id="1.10.3210.10">
    <property type="entry name" value="Hypothetical protein af1432"/>
    <property type="match status" value="1"/>
</dbReference>
<gene>
    <name evidence="3" type="ORF">SAMN06296008_10584</name>
</gene>
<dbReference type="OrthoDB" id="9774747at2"/>
<dbReference type="InterPro" id="IPR052020">
    <property type="entry name" value="Cyclic_di-GMP/3'3'-cGAMP_PDE"/>
</dbReference>
<dbReference type="PANTHER" id="PTHR45228">
    <property type="entry name" value="CYCLIC DI-GMP PHOSPHODIESTERASE TM_0186-RELATED"/>
    <property type="match status" value="1"/>
</dbReference>
<reference evidence="3 4" key="1">
    <citation type="submission" date="2017-04" db="EMBL/GenBank/DDBJ databases">
        <authorList>
            <person name="Afonso C.L."/>
            <person name="Miller P.J."/>
            <person name="Scott M.A."/>
            <person name="Spackman E."/>
            <person name="Goraichik I."/>
            <person name="Dimitrov K.M."/>
            <person name="Suarez D.L."/>
            <person name="Swayne D.E."/>
        </authorList>
    </citation>
    <scope>NUCLEOTIDE SEQUENCE [LARGE SCALE GENOMIC DNA]</scope>
    <source>
        <strain evidence="3 4">VK13</strain>
    </source>
</reference>
<dbReference type="CDD" id="cd00077">
    <property type="entry name" value="HDc"/>
    <property type="match status" value="1"/>
</dbReference>
<dbReference type="AlphaFoldDB" id="A0A1W1ZFI0"/>
<dbReference type="InterPro" id="IPR003607">
    <property type="entry name" value="HD/PDEase_dom"/>
</dbReference>
<keyword evidence="1" id="KW-0472">Membrane</keyword>
<accession>A0A1W1ZFI0</accession>
<feature type="transmembrane region" description="Helical" evidence="1">
    <location>
        <begin position="121"/>
        <end position="139"/>
    </location>
</feature>
<keyword evidence="1" id="KW-0812">Transmembrane</keyword>
<dbReference type="SUPFAM" id="SSF109604">
    <property type="entry name" value="HD-domain/PDEase-like"/>
    <property type="match status" value="1"/>
</dbReference>
<dbReference type="STRING" id="1938817.SAMN06296008_10584"/>
<protein>
    <submittedName>
        <fullName evidence="3">HD domain-containing protein</fullName>
    </submittedName>
</protein>
<evidence type="ECO:0000313" key="3">
    <source>
        <dbReference type="EMBL" id="SMC47147.1"/>
    </source>
</evidence>